<evidence type="ECO:0000256" key="12">
    <source>
        <dbReference type="ARBA" id="ARBA00023211"/>
    </source>
</evidence>
<dbReference type="Pfam" id="PF04851">
    <property type="entry name" value="ResIII"/>
    <property type="match status" value="1"/>
</dbReference>
<dbReference type="GO" id="GO:0031047">
    <property type="term" value="P:regulatory ncRNA-mediated gene silencing"/>
    <property type="evidence" value="ECO:0007669"/>
    <property type="project" value="UniProtKB-KW"/>
</dbReference>
<feature type="domain" description="RNase III" evidence="16">
    <location>
        <begin position="1051"/>
        <end position="1195"/>
    </location>
</feature>
<dbReference type="CDD" id="cd00593">
    <property type="entry name" value="RIBOc"/>
    <property type="match status" value="2"/>
</dbReference>
<dbReference type="Gene3D" id="2.170.260.10">
    <property type="entry name" value="paz domain"/>
    <property type="match status" value="1"/>
</dbReference>
<dbReference type="Pfam" id="PF00636">
    <property type="entry name" value="Ribonuclease_3"/>
    <property type="match status" value="2"/>
</dbReference>
<evidence type="ECO:0000256" key="14">
    <source>
        <dbReference type="PROSITE-ProRule" id="PRU00657"/>
    </source>
</evidence>
<evidence type="ECO:0008006" key="22">
    <source>
        <dbReference type="Google" id="ProtNLM"/>
    </source>
</evidence>
<sequence>MSNIYLDPEFIELRPEQIEHINLENRIALPKITAITLSPKEYQYEIFKKAISENIVAVLDTGAGKTLIAVMLIKHMLAVENERLQSNKDYKKKVTFFLVDRVHLVFQQANVIRANCDARIKELYGDMNVDSWKLDTWTEIWDNHDICILTAQIFLNNLRSGFLTLDQVNLMIFDECHHASKGHPFNLIMIEFYHRIYDNPINEKLDKPKIFGMTASPIHTSTNKVLESIKTLEISLQCLVYTAKSSQELTEAVKKPFEIKLPYSMAFINDVPPPPLPTEKAYKRQERYPKTILTTHISNKIGRIAGFQQCLNAIIYISNNLGPWCSDRLWKSILHNANKKGLFTPSMYTPEPTLTTVEQQLLKEAYDLCHTSMSLIPDIRNEHLFTPKAKALVDCLKDILANDTNKRDFCGIIFVDRRHTAVAIKVLIESLNTFQEDIRCDVLIGHGTKTGGDIHMKYTKQNEVITKFRFGELNLLIATNVAEEGLDIQACNYVIRFDLFKTVIAYIQSRGRARRKDSKYILMLNEQNPKDVRLLENVTITENQMKHYCRMLPKDKNLALMFDEDTNPGTYEPKYVKQNLSEKYLEGAFYVESTGALLTRSNAIALIHYYCATLPLDNFCSSKPIFKFENLTNDNFSFEEKKELDLPPINTTTNNKEIFCCILTLPINARLQQFKAYDRSKEDVKARVSLQACIALYKAGDINDNLVPRSKTKREVLMEINEVDENGKQIGSRGREDFYEKKQPSFWTGEVDDCDDNIVRLGPYWLSLIVIDSHVQKQDVPLFRPMCLITKKPLSGLPEITLFNGNTPFKVHIKSQPEALSFNRQEQIDNLKDYLFCFMKCITNKDFSCPRNNIEYLVAPLTVSSNYSSDSPSTSFSSLPTYGKIDWVEIEKTITRSNLSVDTKNNDIFDSIVIDTSDQKRKRYFIQNVQHDMTPMSKIPDSITTRQGSKKKLREHGYATFTEYYENREFLPTKITDKTQPLLRVNRIYSNQSFLYMSNNKQLKEKDKEPESIVVWLVPEICQLYPVSASVYQTMMIIPDIMARIDAVLLLHDAKQSLGLSNKMNDTLMLEAFTASSAGLEKNYQRLEFLGDSVLKFITSIYVFVSLPLSNEYELSESRTRMINNKALFKSAIKLKVSQYICSQNLPRRFWRPPNFTSKEDSSEMIKSLNFHKLSDKTLADVVESTLGAFYIASKGNENDSFEEALHTAHQLLVPLQKVKTWSDFQTVYLHERILHKLETVYNSLLDQPVDVKKVSDILGYQFKNKSLIAEALTHASVPYSSVPCYQRLEFLGDAVLDFCVTNYLFEKYHTASPSTLHDLRKSSVNNDILSVLCIQLELNVHIRHFSTTFPSAMEQFQQLVLESQHEQGEYWLNFNPPKILSDVVESLIGAVFVDAEFNFDPVQKLFDRLLKPLLDKHISIDTIKAHPLGKLMCIIQEFGCKQCETRNIYTTKSGQNCIVFIHGLPFASGLGINTKEARKQAATRAYQRIQENPNEFIAKCTC</sequence>
<dbReference type="InterPro" id="IPR036389">
    <property type="entry name" value="RNase_III_sf"/>
</dbReference>
<comment type="caution">
    <text evidence="20">The sequence shown here is derived from an EMBL/GenBank/DDBJ whole genome shotgun (WGS) entry which is preliminary data.</text>
</comment>
<dbReference type="InterPro" id="IPR027417">
    <property type="entry name" value="P-loop_NTPase"/>
</dbReference>
<feature type="domain" description="RNase III" evidence="16">
    <location>
        <begin position="1252"/>
        <end position="1397"/>
    </location>
</feature>
<evidence type="ECO:0000256" key="9">
    <source>
        <dbReference type="ARBA" id="ARBA00022842"/>
    </source>
</evidence>
<feature type="domain" description="Helicase C-terminal" evidence="18">
    <location>
        <begin position="395"/>
        <end position="559"/>
    </location>
</feature>
<evidence type="ECO:0000313" key="21">
    <source>
        <dbReference type="Proteomes" id="UP000650833"/>
    </source>
</evidence>
<name>A0A8H7RKQ0_9FUNG</name>
<evidence type="ECO:0000256" key="3">
    <source>
        <dbReference type="ARBA" id="ARBA00022723"/>
    </source>
</evidence>
<comment type="cofactor">
    <cofactor evidence="2">
        <name>Mg(2+)</name>
        <dbReference type="ChEBI" id="CHEBI:18420"/>
    </cofactor>
</comment>
<evidence type="ECO:0000259" key="19">
    <source>
        <dbReference type="PROSITE" id="PS51327"/>
    </source>
</evidence>
<dbReference type="Pfam" id="PF00271">
    <property type="entry name" value="Helicase_C"/>
    <property type="match status" value="1"/>
</dbReference>
<dbReference type="PROSITE" id="PS50142">
    <property type="entry name" value="RNASE_3_2"/>
    <property type="match status" value="2"/>
</dbReference>
<evidence type="ECO:0000259" key="18">
    <source>
        <dbReference type="PROSITE" id="PS51194"/>
    </source>
</evidence>
<comment type="similarity">
    <text evidence="13 14">Belongs to the helicase family. Dicer subfamily.</text>
</comment>
<keyword evidence="10 14" id="KW-0694">RNA-binding</keyword>
<evidence type="ECO:0000256" key="13">
    <source>
        <dbReference type="ARBA" id="ARBA00035116"/>
    </source>
</evidence>
<dbReference type="Proteomes" id="UP000650833">
    <property type="component" value="Unassembled WGS sequence"/>
</dbReference>
<keyword evidence="9" id="KW-0460">Magnesium</keyword>
<dbReference type="SMART" id="SM00487">
    <property type="entry name" value="DEXDc"/>
    <property type="match status" value="1"/>
</dbReference>
<dbReference type="GO" id="GO:0003723">
    <property type="term" value="F:RNA binding"/>
    <property type="evidence" value="ECO:0007669"/>
    <property type="project" value="UniProtKB-UniRule"/>
</dbReference>
<dbReference type="InterPro" id="IPR014720">
    <property type="entry name" value="dsRBD_dom"/>
</dbReference>
<keyword evidence="12" id="KW-0464">Manganese</keyword>
<dbReference type="GO" id="GO:0006396">
    <property type="term" value="P:RNA processing"/>
    <property type="evidence" value="ECO:0007669"/>
    <property type="project" value="InterPro"/>
</dbReference>
<evidence type="ECO:0000256" key="10">
    <source>
        <dbReference type="ARBA" id="ARBA00022884"/>
    </source>
</evidence>
<dbReference type="CDD" id="cd18034">
    <property type="entry name" value="DEXHc_dicer"/>
    <property type="match status" value="1"/>
</dbReference>
<dbReference type="PANTHER" id="PTHR14950">
    <property type="entry name" value="DICER-RELATED"/>
    <property type="match status" value="1"/>
</dbReference>
<dbReference type="Gene3D" id="1.10.1520.10">
    <property type="entry name" value="Ribonuclease III domain"/>
    <property type="match status" value="2"/>
</dbReference>
<dbReference type="FunFam" id="1.10.1520.10:FF:000004">
    <property type="entry name" value="Endoribonuclease dicer-like 1"/>
    <property type="match status" value="1"/>
</dbReference>
<dbReference type="GO" id="GO:0046872">
    <property type="term" value="F:metal ion binding"/>
    <property type="evidence" value="ECO:0007669"/>
    <property type="project" value="UniProtKB-KW"/>
</dbReference>
<evidence type="ECO:0000256" key="11">
    <source>
        <dbReference type="ARBA" id="ARBA00023158"/>
    </source>
</evidence>
<evidence type="ECO:0000256" key="6">
    <source>
        <dbReference type="ARBA" id="ARBA00022801"/>
    </source>
</evidence>
<dbReference type="PROSITE" id="PS00517">
    <property type="entry name" value="RNASE_3_1"/>
    <property type="match status" value="2"/>
</dbReference>
<evidence type="ECO:0000256" key="4">
    <source>
        <dbReference type="ARBA" id="ARBA00022737"/>
    </source>
</evidence>
<dbReference type="InterPro" id="IPR000999">
    <property type="entry name" value="RNase_III_dom"/>
</dbReference>
<dbReference type="SMART" id="SM00535">
    <property type="entry name" value="RIBOc"/>
    <property type="match status" value="2"/>
</dbReference>
<dbReference type="InterPro" id="IPR005034">
    <property type="entry name" value="Dicer_dimerisation"/>
</dbReference>
<dbReference type="FunFam" id="3.40.50.300:FF:000628">
    <property type="entry name" value="Endoribonuclease Dicer"/>
    <property type="match status" value="1"/>
</dbReference>
<dbReference type="InterPro" id="IPR038248">
    <property type="entry name" value="Dicer_dimer_sf"/>
</dbReference>
<evidence type="ECO:0000256" key="8">
    <source>
        <dbReference type="ARBA" id="ARBA00022840"/>
    </source>
</evidence>
<proteinExistence type="inferred from homology"/>
<dbReference type="SMART" id="SM00490">
    <property type="entry name" value="HELICc"/>
    <property type="match status" value="1"/>
</dbReference>
<keyword evidence="4" id="KW-0677">Repeat</keyword>
<dbReference type="InterPro" id="IPR001650">
    <property type="entry name" value="Helicase_C-like"/>
</dbReference>
<gene>
    <name evidence="20" type="ORF">INT46_004711</name>
</gene>
<dbReference type="Pfam" id="PF03368">
    <property type="entry name" value="Dicer_dimer"/>
    <property type="match status" value="1"/>
</dbReference>
<keyword evidence="6" id="KW-0378">Hydrolase</keyword>
<comment type="cofactor">
    <cofactor evidence="1">
        <name>Mn(2+)</name>
        <dbReference type="ChEBI" id="CHEBI:29035"/>
    </cofactor>
</comment>
<dbReference type="PROSITE" id="PS50137">
    <property type="entry name" value="DS_RBD"/>
    <property type="match status" value="1"/>
</dbReference>
<dbReference type="GO" id="GO:0004525">
    <property type="term" value="F:ribonuclease III activity"/>
    <property type="evidence" value="ECO:0007669"/>
    <property type="project" value="InterPro"/>
</dbReference>
<evidence type="ECO:0000259" key="17">
    <source>
        <dbReference type="PROSITE" id="PS51192"/>
    </source>
</evidence>
<organism evidence="20 21">
    <name type="scientific">Mucor plumbeus</name>
    <dbReference type="NCBI Taxonomy" id="97098"/>
    <lineage>
        <taxon>Eukaryota</taxon>
        <taxon>Fungi</taxon>
        <taxon>Fungi incertae sedis</taxon>
        <taxon>Mucoromycota</taxon>
        <taxon>Mucoromycotina</taxon>
        <taxon>Mucoromycetes</taxon>
        <taxon>Mucorales</taxon>
        <taxon>Mucorineae</taxon>
        <taxon>Mucoraceae</taxon>
        <taxon>Mucor</taxon>
    </lineage>
</organism>
<dbReference type="EMBL" id="JAEPRC010000066">
    <property type="protein sequence ID" value="KAG2211423.1"/>
    <property type="molecule type" value="Genomic_DNA"/>
</dbReference>
<feature type="domain" description="Dicer dsRNA-binding fold" evidence="19">
    <location>
        <begin position="603"/>
        <end position="716"/>
    </location>
</feature>
<dbReference type="SUPFAM" id="SSF54768">
    <property type="entry name" value="dsRNA-binding domain-like"/>
    <property type="match status" value="1"/>
</dbReference>
<keyword evidence="11" id="KW-0943">RNA-mediated gene silencing</keyword>
<dbReference type="InterPro" id="IPR014001">
    <property type="entry name" value="Helicase_ATP-bd"/>
</dbReference>
<dbReference type="PROSITE" id="PS51327">
    <property type="entry name" value="DICER_DSRBF"/>
    <property type="match status" value="1"/>
</dbReference>
<keyword evidence="8" id="KW-0067">ATP-binding</keyword>
<evidence type="ECO:0000259" key="16">
    <source>
        <dbReference type="PROSITE" id="PS50142"/>
    </source>
</evidence>
<dbReference type="GO" id="GO:0003677">
    <property type="term" value="F:DNA binding"/>
    <property type="evidence" value="ECO:0007669"/>
    <property type="project" value="InterPro"/>
</dbReference>
<dbReference type="InterPro" id="IPR006935">
    <property type="entry name" value="Helicase/UvrB_N"/>
</dbReference>
<evidence type="ECO:0000256" key="7">
    <source>
        <dbReference type="ARBA" id="ARBA00022806"/>
    </source>
</evidence>
<keyword evidence="7" id="KW-0347">Helicase</keyword>
<dbReference type="SUPFAM" id="SSF52540">
    <property type="entry name" value="P-loop containing nucleoside triphosphate hydrolases"/>
    <property type="match status" value="1"/>
</dbReference>
<dbReference type="Gene3D" id="3.40.50.300">
    <property type="entry name" value="P-loop containing nucleotide triphosphate hydrolases"/>
    <property type="match status" value="2"/>
</dbReference>
<dbReference type="OrthoDB" id="416741at2759"/>
<keyword evidence="3" id="KW-0479">Metal-binding</keyword>
<dbReference type="PROSITE" id="PS51192">
    <property type="entry name" value="HELICASE_ATP_BIND_1"/>
    <property type="match status" value="1"/>
</dbReference>
<keyword evidence="21" id="KW-1185">Reference proteome</keyword>
<dbReference type="PANTHER" id="PTHR14950:SF37">
    <property type="entry name" value="ENDORIBONUCLEASE DICER"/>
    <property type="match status" value="1"/>
</dbReference>
<reference evidence="20" key="1">
    <citation type="submission" date="2020-12" db="EMBL/GenBank/DDBJ databases">
        <title>Metabolic potential, ecology and presence of endohyphal bacteria is reflected in genomic diversity of Mucoromycotina.</title>
        <authorList>
            <person name="Muszewska A."/>
            <person name="Okrasinska A."/>
            <person name="Steczkiewicz K."/>
            <person name="Drgas O."/>
            <person name="Orlowska M."/>
            <person name="Perlinska-Lenart U."/>
            <person name="Aleksandrzak-Piekarczyk T."/>
            <person name="Szatraj K."/>
            <person name="Zielenkiewicz U."/>
            <person name="Pilsyk S."/>
            <person name="Malc E."/>
            <person name="Mieczkowski P."/>
            <person name="Kruszewska J.S."/>
            <person name="Biernat P."/>
            <person name="Pawlowska J."/>
        </authorList>
    </citation>
    <scope>NUCLEOTIDE SEQUENCE</scope>
    <source>
        <strain evidence="20">CBS 226.32</strain>
    </source>
</reference>
<evidence type="ECO:0000256" key="5">
    <source>
        <dbReference type="ARBA" id="ARBA00022741"/>
    </source>
</evidence>
<dbReference type="SUPFAM" id="SSF69065">
    <property type="entry name" value="RNase III domain-like"/>
    <property type="match status" value="2"/>
</dbReference>
<accession>A0A8H7RKQ0</accession>
<protein>
    <recommendedName>
        <fullName evidence="22">Dicer-2</fullName>
    </recommendedName>
</protein>
<dbReference type="Gene3D" id="3.30.160.380">
    <property type="entry name" value="Dicer dimerisation domain"/>
    <property type="match status" value="1"/>
</dbReference>
<feature type="domain" description="Helicase ATP-binding" evidence="17">
    <location>
        <begin position="46"/>
        <end position="235"/>
    </location>
</feature>
<dbReference type="PROSITE" id="PS51194">
    <property type="entry name" value="HELICASE_CTER"/>
    <property type="match status" value="1"/>
</dbReference>
<dbReference type="GO" id="GO:0005524">
    <property type="term" value="F:ATP binding"/>
    <property type="evidence" value="ECO:0007669"/>
    <property type="project" value="UniProtKB-KW"/>
</dbReference>
<evidence type="ECO:0000256" key="1">
    <source>
        <dbReference type="ARBA" id="ARBA00001936"/>
    </source>
</evidence>
<evidence type="ECO:0000259" key="15">
    <source>
        <dbReference type="PROSITE" id="PS50137"/>
    </source>
</evidence>
<keyword evidence="5" id="KW-0547">Nucleotide-binding</keyword>
<dbReference type="GO" id="GO:0004386">
    <property type="term" value="F:helicase activity"/>
    <property type="evidence" value="ECO:0007669"/>
    <property type="project" value="UniProtKB-KW"/>
</dbReference>
<evidence type="ECO:0000256" key="2">
    <source>
        <dbReference type="ARBA" id="ARBA00001946"/>
    </source>
</evidence>
<feature type="domain" description="DRBM" evidence="15">
    <location>
        <begin position="1460"/>
        <end position="1492"/>
    </location>
</feature>
<evidence type="ECO:0000313" key="20">
    <source>
        <dbReference type="EMBL" id="KAG2211423.1"/>
    </source>
</evidence>